<evidence type="ECO:0000313" key="1">
    <source>
        <dbReference type="EMBL" id="KAJ8299820.1"/>
    </source>
</evidence>
<gene>
    <name evidence="1" type="ORF">KUTeg_023880</name>
</gene>
<dbReference type="Proteomes" id="UP001217089">
    <property type="component" value="Unassembled WGS sequence"/>
</dbReference>
<reference evidence="1 2" key="1">
    <citation type="submission" date="2022-12" db="EMBL/GenBank/DDBJ databases">
        <title>Chromosome-level genome of Tegillarca granosa.</title>
        <authorList>
            <person name="Kim J."/>
        </authorList>
    </citation>
    <scope>NUCLEOTIDE SEQUENCE [LARGE SCALE GENOMIC DNA]</scope>
    <source>
        <strain evidence="1">Teg-2019</strain>
        <tissue evidence="1">Adductor muscle</tissue>
    </source>
</reference>
<organism evidence="1 2">
    <name type="scientific">Tegillarca granosa</name>
    <name type="common">Malaysian cockle</name>
    <name type="synonym">Anadara granosa</name>
    <dbReference type="NCBI Taxonomy" id="220873"/>
    <lineage>
        <taxon>Eukaryota</taxon>
        <taxon>Metazoa</taxon>
        <taxon>Spiralia</taxon>
        <taxon>Lophotrochozoa</taxon>
        <taxon>Mollusca</taxon>
        <taxon>Bivalvia</taxon>
        <taxon>Autobranchia</taxon>
        <taxon>Pteriomorphia</taxon>
        <taxon>Arcoida</taxon>
        <taxon>Arcoidea</taxon>
        <taxon>Arcidae</taxon>
        <taxon>Tegillarca</taxon>
    </lineage>
</organism>
<keyword evidence="2" id="KW-1185">Reference proteome</keyword>
<comment type="caution">
    <text evidence="1">The sequence shown here is derived from an EMBL/GenBank/DDBJ whole genome shotgun (WGS) entry which is preliminary data.</text>
</comment>
<proteinExistence type="predicted"/>
<dbReference type="EMBL" id="JARBDR010000921">
    <property type="protein sequence ID" value="KAJ8299820.1"/>
    <property type="molecule type" value="Genomic_DNA"/>
</dbReference>
<name>A0ABQ9E8I6_TEGGR</name>
<protein>
    <submittedName>
        <fullName evidence="1">Uncharacterized protein</fullName>
    </submittedName>
</protein>
<accession>A0ABQ9E8I6</accession>
<evidence type="ECO:0000313" key="2">
    <source>
        <dbReference type="Proteomes" id="UP001217089"/>
    </source>
</evidence>
<sequence length="109" mass="12387">MESSVVKGLRELVCRVSLDGCTPCTDGHITSTGWSNKQIFQKYLKEHFINTRLELLYVHFKLCILILTFNDILPVFEEFIVPHAPTLVVMSSIAISPRKLDPRIPSNTN</sequence>